<dbReference type="EMBL" id="GBRH01246959">
    <property type="protein sequence ID" value="JAD50936.1"/>
    <property type="molecule type" value="Transcribed_RNA"/>
</dbReference>
<reference evidence="1" key="1">
    <citation type="submission" date="2014-09" db="EMBL/GenBank/DDBJ databases">
        <authorList>
            <person name="Magalhaes I.L.F."/>
            <person name="Oliveira U."/>
            <person name="Santos F.R."/>
            <person name="Vidigal T.H.D.A."/>
            <person name="Brescovit A.D."/>
            <person name="Santos A.J."/>
        </authorList>
    </citation>
    <scope>NUCLEOTIDE SEQUENCE</scope>
    <source>
        <tissue evidence="1">Shoot tissue taken approximately 20 cm above the soil surface</tissue>
    </source>
</reference>
<organism evidence="1">
    <name type="scientific">Arundo donax</name>
    <name type="common">Giant reed</name>
    <name type="synonym">Donax arundinaceus</name>
    <dbReference type="NCBI Taxonomy" id="35708"/>
    <lineage>
        <taxon>Eukaryota</taxon>
        <taxon>Viridiplantae</taxon>
        <taxon>Streptophyta</taxon>
        <taxon>Embryophyta</taxon>
        <taxon>Tracheophyta</taxon>
        <taxon>Spermatophyta</taxon>
        <taxon>Magnoliopsida</taxon>
        <taxon>Liliopsida</taxon>
        <taxon>Poales</taxon>
        <taxon>Poaceae</taxon>
        <taxon>PACMAD clade</taxon>
        <taxon>Arundinoideae</taxon>
        <taxon>Arundineae</taxon>
        <taxon>Arundo</taxon>
    </lineage>
</organism>
<name>A0A0A9AIE6_ARUDO</name>
<accession>A0A0A9AIE6</accession>
<protein>
    <submittedName>
        <fullName evidence="1">Uncharacterized protein</fullName>
    </submittedName>
</protein>
<evidence type="ECO:0000313" key="1">
    <source>
        <dbReference type="EMBL" id="JAD50936.1"/>
    </source>
</evidence>
<reference evidence="1" key="2">
    <citation type="journal article" date="2015" name="Data Brief">
        <title>Shoot transcriptome of the giant reed, Arundo donax.</title>
        <authorList>
            <person name="Barrero R.A."/>
            <person name="Guerrero F.D."/>
            <person name="Moolhuijzen P."/>
            <person name="Goolsby J.A."/>
            <person name="Tidwell J."/>
            <person name="Bellgard S.E."/>
            <person name="Bellgard M.I."/>
        </authorList>
    </citation>
    <scope>NUCLEOTIDE SEQUENCE</scope>
    <source>
        <tissue evidence="1">Shoot tissue taken approximately 20 cm above the soil surface</tissue>
    </source>
</reference>
<proteinExistence type="predicted"/>
<sequence length="12" mass="1535">MERLCRRIKTQT</sequence>